<feature type="region of interest" description="Disordered" evidence="4">
    <location>
        <begin position="232"/>
        <end position="258"/>
    </location>
</feature>
<dbReference type="InterPro" id="IPR006909">
    <property type="entry name" value="Rad21/Rec8_C_eu"/>
</dbReference>
<dbReference type="InterPro" id="IPR036390">
    <property type="entry name" value="WH_DNA-bd_sf"/>
</dbReference>
<dbReference type="GO" id="GO:0007064">
    <property type="term" value="P:mitotic sister chromatid cohesion"/>
    <property type="evidence" value="ECO:0007669"/>
    <property type="project" value="TreeGrafter"/>
</dbReference>
<comment type="caution">
    <text evidence="7">The sequence shown here is derived from an EMBL/GenBank/DDBJ whole genome shotgun (WGS) entry which is preliminary data.</text>
</comment>
<evidence type="ECO:0000256" key="2">
    <source>
        <dbReference type="ARBA" id="ARBA00009870"/>
    </source>
</evidence>
<feature type="compositionally biased region" description="Low complexity" evidence="4">
    <location>
        <begin position="630"/>
        <end position="642"/>
    </location>
</feature>
<feature type="domain" description="Rad21/Rec8-like protein C-terminal eukaryotic" evidence="5">
    <location>
        <begin position="703"/>
        <end position="755"/>
    </location>
</feature>
<evidence type="ECO:0000259" key="6">
    <source>
        <dbReference type="Pfam" id="PF04825"/>
    </source>
</evidence>
<dbReference type="InterPro" id="IPR023093">
    <property type="entry name" value="ScpA-like_C"/>
</dbReference>
<feature type="region of interest" description="Disordered" evidence="4">
    <location>
        <begin position="527"/>
        <end position="672"/>
    </location>
</feature>
<evidence type="ECO:0000256" key="1">
    <source>
        <dbReference type="ARBA" id="ARBA00004123"/>
    </source>
</evidence>
<feature type="region of interest" description="Disordered" evidence="4">
    <location>
        <begin position="335"/>
        <end position="357"/>
    </location>
</feature>
<dbReference type="GO" id="GO:1990414">
    <property type="term" value="P:replication-born double-strand break repair via sister chromatid exchange"/>
    <property type="evidence" value="ECO:0007669"/>
    <property type="project" value="TreeGrafter"/>
</dbReference>
<dbReference type="PANTHER" id="PTHR12585:SF69">
    <property type="entry name" value="FI11703P"/>
    <property type="match status" value="1"/>
</dbReference>
<evidence type="ECO:0000313" key="8">
    <source>
        <dbReference type="Proteomes" id="UP001176521"/>
    </source>
</evidence>
<dbReference type="Pfam" id="PF04825">
    <property type="entry name" value="Rad21_Rec8_N"/>
    <property type="match status" value="1"/>
</dbReference>
<reference evidence="7" key="1">
    <citation type="journal article" date="2023" name="PhytoFront">
        <title>Draft Genome Resources of Seven Strains of Tilletia horrida, Causal Agent of Kernel Smut of Rice.</title>
        <authorList>
            <person name="Khanal S."/>
            <person name="Antony Babu S."/>
            <person name="Zhou X.G."/>
        </authorList>
    </citation>
    <scope>NUCLEOTIDE SEQUENCE</scope>
    <source>
        <strain evidence="7">TX3</strain>
    </source>
</reference>
<comment type="subcellular location">
    <subcellularLocation>
        <location evidence="1">Nucleus</location>
    </subcellularLocation>
</comment>
<dbReference type="GO" id="GO:0003682">
    <property type="term" value="F:chromatin binding"/>
    <property type="evidence" value="ECO:0007669"/>
    <property type="project" value="TreeGrafter"/>
</dbReference>
<evidence type="ECO:0000313" key="7">
    <source>
        <dbReference type="EMBL" id="KAK0528104.1"/>
    </source>
</evidence>
<feature type="region of interest" description="Disordered" evidence="4">
    <location>
        <begin position="137"/>
        <end position="175"/>
    </location>
</feature>
<evidence type="ECO:0000259" key="5">
    <source>
        <dbReference type="Pfam" id="PF04824"/>
    </source>
</evidence>
<dbReference type="InterPro" id="IPR006910">
    <property type="entry name" value="Rad21_Rec8_N"/>
</dbReference>
<name>A0AAN6G9B5_9BASI</name>
<dbReference type="Gene3D" id="1.10.10.580">
    <property type="entry name" value="Structural maintenance of chromosome 1. Chain E"/>
    <property type="match status" value="1"/>
</dbReference>
<dbReference type="SUPFAM" id="SSF46785">
    <property type="entry name" value="Winged helix' DNA-binding domain"/>
    <property type="match status" value="1"/>
</dbReference>
<feature type="compositionally biased region" description="Low complexity" evidence="4">
    <location>
        <begin position="139"/>
        <end position="154"/>
    </location>
</feature>
<dbReference type="GO" id="GO:0030892">
    <property type="term" value="C:mitotic cohesin complex"/>
    <property type="evidence" value="ECO:0007669"/>
    <property type="project" value="TreeGrafter"/>
</dbReference>
<feature type="region of interest" description="Disordered" evidence="4">
    <location>
        <begin position="482"/>
        <end position="504"/>
    </location>
</feature>
<proteinExistence type="inferred from homology"/>
<evidence type="ECO:0000256" key="3">
    <source>
        <dbReference type="ARBA" id="ARBA00023242"/>
    </source>
</evidence>
<keyword evidence="3" id="KW-0539">Nucleus</keyword>
<dbReference type="InterPro" id="IPR039781">
    <property type="entry name" value="Rad21/Rec8-like"/>
</dbReference>
<dbReference type="AlphaFoldDB" id="A0AAN6G9B5"/>
<dbReference type="Proteomes" id="UP001176521">
    <property type="component" value="Unassembled WGS sequence"/>
</dbReference>
<sequence length="761" mass="80413">MFYSDVILTKRGPLARVWLAAHWERKLSKAQFLQTDIEKSVDAIMGQSTVPMALRLSGQLLLGVVRIYSRKAKYLLDDCNEALLKIKMAFRAGAVDLTSDQLTAPRHTITLQPTRTEFDLLMPNELLQAWNVNPYQQKAAPSGNADPNASASADARARSRSRSTTPGPGRALSLRPAERAFAQGAYGGAFAENASDFGLDSYEYDDAALLDLGMDDDIEAAERARVLPRRSTGLPRERGISTGAGAGAGLSGANVSSGRGLGDDSLDVGVGRDAVPEAGMASLGSMMLGGLDGGAAGAGLGFDDAPLDMGFDFGGDGMPELDLGFGDAGNDAGLNSFGMPGDNSSDAPRPATPEPEDSFQAALANVTPRTAAKIREAAERRLQAQAANAAPKSRRQIVDRFTELADSAATQNPLLKWTEDRYLPRSRAELEILTIQKDPAAHFFPWFDASAKDSKSFFFGSAALAPELKELFTFDLTAVQRKRSVSPGPGDDGAGSPDSSRSAKRFRADLGEDGDLESEVGRRAAEPLRELSFGPFGSDAGGLDFGGGDGGDTFDFGGGADEPGLDSFMLNMDQPGPEGEEGAADGGLRRSLRKGGAAGGMEDNEDGNDRPAIGRLSALTRLSTPDLDESSSSAGAAELAPSPSNPLAAFAARPSDAQAALERDSAKSGLSRNTVRAVKVLQTQLRPVGENEVDVEAEAEEGQKETLSFEEVSSKANRRAAAGFFFELLVLATKDCVKVKQDESFGDIEVQGKQKLWTLNV</sequence>
<dbReference type="PANTHER" id="PTHR12585">
    <property type="entry name" value="SCC1 / RAD21 FAMILY MEMBER"/>
    <property type="match status" value="1"/>
</dbReference>
<protein>
    <submittedName>
        <fullName evidence="7">Sister chromatid cohesion protein 1</fullName>
    </submittedName>
</protein>
<accession>A0AAN6G9B5</accession>
<feature type="domain" description="Rad21/Rec8-like protein N-terminal" evidence="6">
    <location>
        <begin position="1"/>
        <end position="101"/>
    </location>
</feature>
<feature type="compositionally biased region" description="Low complexity" evidence="4">
    <location>
        <begin position="486"/>
        <end position="500"/>
    </location>
</feature>
<feature type="compositionally biased region" description="Gly residues" evidence="4">
    <location>
        <begin position="539"/>
        <end position="561"/>
    </location>
</feature>
<gene>
    <name evidence="7" type="primary">MCD1</name>
    <name evidence="7" type="ORF">OC842_004659</name>
</gene>
<evidence type="ECO:0000256" key="4">
    <source>
        <dbReference type="SAM" id="MobiDB-lite"/>
    </source>
</evidence>
<dbReference type="EMBL" id="JAPDMQ010000285">
    <property type="protein sequence ID" value="KAK0528104.1"/>
    <property type="molecule type" value="Genomic_DNA"/>
</dbReference>
<comment type="similarity">
    <text evidence="2">Belongs to the rad21 family.</text>
</comment>
<keyword evidence="8" id="KW-1185">Reference proteome</keyword>
<organism evidence="7 8">
    <name type="scientific">Tilletia horrida</name>
    <dbReference type="NCBI Taxonomy" id="155126"/>
    <lineage>
        <taxon>Eukaryota</taxon>
        <taxon>Fungi</taxon>
        <taxon>Dikarya</taxon>
        <taxon>Basidiomycota</taxon>
        <taxon>Ustilaginomycotina</taxon>
        <taxon>Exobasidiomycetes</taxon>
        <taxon>Tilletiales</taxon>
        <taxon>Tilletiaceae</taxon>
        <taxon>Tilletia</taxon>
    </lineage>
</organism>
<dbReference type="GO" id="GO:0005634">
    <property type="term" value="C:nucleus"/>
    <property type="evidence" value="ECO:0007669"/>
    <property type="project" value="UniProtKB-SubCell"/>
</dbReference>
<dbReference type="Pfam" id="PF04824">
    <property type="entry name" value="Rad21_Rec8"/>
    <property type="match status" value="1"/>
</dbReference>